<dbReference type="PROSITE" id="PS50086">
    <property type="entry name" value="TBC_RABGAP"/>
    <property type="match status" value="1"/>
</dbReference>
<dbReference type="Pfam" id="PF00640">
    <property type="entry name" value="PID"/>
    <property type="match status" value="1"/>
</dbReference>
<name>A0A6S7GSP8_PARCT</name>
<dbReference type="SMART" id="SM00164">
    <property type="entry name" value="TBC"/>
    <property type="match status" value="1"/>
</dbReference>
<dbReference type="InterPro" id="IPR011993">
    <property type="entry name" value="PH-like_dom_sf"/>
</dbReference>
<dbReference type="FunFam" id="1.10.10.2750:FF:000002">
    <property type="entry name" value="TBC1 domain family member 4"/>
    <property type="match status" value="1"/>
</dbReference>
<feature type="compositionally biased region" description="Basic and acidic residues" evidence="4">
    <location>
        <begin position="565"/>
        <end position="575"/>
    </location>
</feature>
<accession>A0A6S7GSP8</accession>
<evidence type="ECO:0000256" key="1">
    <source>
        <dbReference type="ARBA" id="ARBA00022468"/>
    </source>
</evidence>
<dbReference type="PANTHER" id="PTHR47219:SF16">
    <property type="entry name" value="GTPASE ACTIVATING PROTEIN"/>
    <property type="match status" value="1"/>
</dbReference>
<dbReference type="InterPro" id="IPR035969">
    <property type="entry name" value="Rab-GAP_TBC_sf"/>
</dbReference>
<dbReference type="SUPFAM" id="SSF47923">
    <property type="entry name" value="Ypt/Rab-GAP domain of gyp1p"/>
    <property type="match status" value="2"/>
</dbReference>
<dbReference type="EMBL" id="CACRXK020001437">
    <property type="protein sequence ID" value="CAB3989157.1"/>
    <property type="molecule type" value="Genomic_DNA"/>
</dbReference>
<dbReference type="OrthoDB" id="295078at2759"/>
<evidence type="ECO:0000256" key="3">
    <source>
        <dbReference type="SAM" id="Coils"/>
    </source>
</evidence>
<dbReference type="GO" id="GO:0005096">
    <property type="term" value="F:GTPase activator activity"/>
    <property type="evidence" value="ECO:0007669"/>
    <property type="project" value="UniProtKB-KW"/>
</dbReference>
<feature type="compositionally biased region" description="Basic and acidic residues" evidence="4">
    <location>
        <begin position="596"/>
        <end position="614"/>
    </location>
</feature>
<gene>
    <name evidence="5" type="ORF">PACLA_8A016977</name>
</gene>
<feature type="region of interest" description="Disordered" evidence="4">
    <location>
        <begin position="1088"/>
        <end position="1123"/>
    </location>
</feature>
<dbReference type="InterPro" id="IPR000195">
    <property type="entry name" value="Rab-GAP-TBC_dom"/>
</dbReference>
<dbReference type="SUPFAM" id="SSF50729">
    <property type="entry name" value="PH domain-like"/>
    <property type="match status" value="2"/>
</dbReference>
<feature type="compositionally biased region" description="Polar residues" evidence="4">
    <location>
        <begin position="272"/>
        <end position="282"/>
    </location>
</feature>
<dbReference type="FunFam" id="1.10.472.80:FF:000027">
    <property type="entry name" value="GTPase activating protein (Evi5)"/>
    <property type="match status" value="1"/>
</dbReference>
<evidence type="ECO:0000313" key="6">
    <source>
        <dbReference type="Proteomes" id="UP001152795"/>
    </source>
</evidence>
<evidence type="ECO:0000256" key="2">
    <source>
        <dbReference type="ARBA" id="ARBA00022553"/>
    </source>
</evidence>
<organism evidence="5 6">
    <name type="scientific">Paramuricea clavata</name>
    <name type="common">Red gorgonian</name>
    <name type="synonym">Violescent sea-whip</name>
    <dbReference type="NCBI Taxonomy" id="317549"/>
    <lineage>
        <taxon>Eukaryota</taxon>
        <taxon>Metazoa</taxon>
        <taxon>Cnidaria</taxon>
        <taxon>Anthozoa</taxon>
        <taxon>Octocorallia</taxon>
        <taxon>Malacalcyonacea</taxon>
        <taxon>Plexauridae</taxon>
        <taxon>Paramuricea</taxon>
    </lineage>
</organism>
<comment type="caution">
    <text evidence="5">The sequence shown here is derived from an EMBL/GenBank/DDBJ whole genome shotgun (WGS) entry which is preliminary data.</text>
</comment>
<keyword evidence="3" id="KW-0175">Coiled coil</keyword>
<evidence type="ECO:0000256" key="4">
    <source>
        <dbReference type="SAM" id="MobiDB-lite"/>
    </source>
</evidence>
<dbReference type="InterPro" id="IPR021785">
    <property type="entry name" value="DUF3350"/>
</dbReference>
<evidence type="ECO:0000313" key="5">
    <source>
        <dbReference type="EMBL" id="CAB3989157.1"/>
    </source>
</evidence>
<keyword evidence="2" id="KW-0597">Phosphoprotein</keyword>
<proteinExistence type="predicted"/>
<dbReference type="Gene3D" id="1.10.8.270">
    <property type="entry name" value="putative rabgap domain of human tbc1 domain family member 14 like domains"/>
    <property type="match status" value="1"/>
</dbReference>
<protein>
    <submittedName>
        <fullName evidence="5">TBC1 domain family member 1 isoform X4</fullName>
    </submittedName>
</protein>
<feature type="region of interest" description="Disordered" evidence="4">
    <location>
        <begin position="505"/>
        <end position="636"/>
    </location>
</feature>
<dbReference type="InterPro" id="IPR006020">
    <property type="entry name" value="PTB/PI_dom"/>
</dbReference>
<dbReference type="Pfam" id="PF11830">
    <property type="entry name" value="DUF3350"/>
    <property type="match status" value="1"/>
</dbReference>
<keyword evidence="6" id="KW-1185">Reference proteome</keyword>
<feature type="coiled-coil region" evidence="3">
    <location>
        <begin position="1043"/>
        <end position="1084"/>
    </location>
</feature>
<reference evidence="5" key="1">
    <citation type="submission" date="2020-04" db="EMBL/GenBank/DDBJ databases">
        <authorList>
            <person name="Alioto T."/>
            <person name="Alioto T."/>
            <person name="Gomez Garrido J."/>
        </authorList>
    </citation>
    <scope>NUCLEOTIDE SEQUENCE</scope>
    <source>
        <strain evidence="5">A484AB</strain>
    </source>
</reference>
<dbReference type="PANTHER" id="PTHR47219">
    <property type="entry name" value="RAB GTPASE-ACTIVATING PROTEIN 1-LIKE"/>
    <property type="match status" value="1"/>
</dbReference>
<dbReference type="FunFam" id="1.10.8.270:FF:000001">
    <property type="entry name" value="TBC1 domain family member 1"/>
    <property type="match status" value="1"/>
</dbReference>
<keyword evidence="1" id="KW-0343">GTPase activation</keyword>
<dbReference type="Pfam" id="PF00566">
    <property type="entry name" value="RabGAP-TBC"/>
    <property type="match status" value="1"/>
</dbReference>
<dbReference type="Gene3D" id="2.30.29.30">
    <property type="entry name" value="Pleckstrin-homology domain (PH domain)/Phosphotyrosine-binding domain (PTB)"/>
    <property type="match status" value="2"/>
</dbReference>
<dbReference type="SMART" id="SM00462">
    <property type="entry name" value="PTB"/>
    <property type="match status" value="2"/>
</dbReference>
<feature type="region of interest" description="Disordered" evidence="4">
    <location>
        <begin position="467"/>
        <end position="490"/>
    </location>
</feature>
<dbReference type="AlphaFoldDB" id="A0A6S7GSP8"/>
<feature type="region of interest" description="Disordered" evidence="4">
    <location>
        <begin position="212"/>
        <end position="282"/>
    </location>
</feature>
<dbReference type="PROSITE" id="PS01179">
    <property type="entry name" value="PID"/>
    <property type="match status" value="1"/>
</dbReference>
<dbReference type="Gene3D" id="1.10.10.2750">
    <property type="match status" value="1"/>
</dbReference>
<sequence>MKISETKMKETIVPSKSGPSNGISVSTERFKLVYFGSLVIDKRYTSCMLPWIVAEIKRKCLKQTLDVVVGEAKVIGTVNDTIVEHCLVSISKCIKLEGKEASTFAYLTKDTKNNTTCSCHVFEAENTTKAGRFLVTLKRALEECKSKLPVKENVKTDTASREHPAKEQHHVQYNVTYVGKLAVSHRKAPPTLIDTSVERFRHHNQQVLLTSKLNSLRTEQNESETPPEERHPTRSPVKTMSMDIEDKTPEQESTEDVVRPRSVSDGIPSSAMDPTTCQASNAFTRPTKSNRKLSVFSENRSLIMNISVHSISFSSSVSGRILMERKVQEISFCQQGTLEPEHFGFICHDPKSSYYHCYVFRAESKDEVDNLMKSLRGAFNSAWQAVGSTAPCENCPLHKLHCLCQHLQGQKPADQECLIRQHLMDNFGDSVVDDLRKKYQAESKRRDVVEHNEIMMSLLRQLYEEMQKVHRHSPSGQSQQTDTQAKERPLQNKFIAKAKRSLGDIFRSKGRSSRSDVDGTSCDEAENKVGGSGHQLTTVQPVKQINVHELAQTPEDKAEDEENEAAAKHKGLDRPKRSHRRSYSDISQVFKSPSKVVKDPNDSREHVSDDEHFVVEPPHSQNSNTTSSPKKTLTRKQSYRRAIFDSVVTPSKLPKNAEGLVPSNIYIPANGAVKKSPYQLRALWRKAIMEQRLLIRMEKENSKLRAGEGIAKNKRLKLEYEELLPSNNLANEMWNKLLTNESLIDKEDLIDAVKFGVPKNRRGEIWRFLLKQDALRHKRETTPSMTLSYRELKEMTSVHQHAILIDCNRTFPAHPYFSQHVGVGQFALFTLLKVYSNLDPELGYCQGLSFVAGILLMHLGEEEAFEVLKHLNYNYGLRNQYMPDMAGLRVQFYQYSRLLHDACPSLHDHFENYEVTPTLYAASWFLTLFASLFPVSFASRVLDLLCFGGLEAVFKVAITLVNRFQNKILACESFETIVDFLKIDLPKLAVDEQESIVNDVLAMDIGDKLLRFEVEYQVFQEEEINPSLLKPLLEKTEKLAGENKNLKHRSNVLKSELKQMQRNEKALLDKIKELEAENTRLRSLATLEENPSFGDNNGDHDGDVSGDSGGSGNTSPGFVDLTGHNFEVNDGDITGDSGVVYGDLTAHSYMTNGGDDGPECSPGVTNCTSPTDDNTDSFEHILGETDDEIDAMSCDSPLTINDSLCDHTNSPESEHCTKL</sequence>
<feature type="compositionally biased region" description="Polar residues" evidence="4">
    <location>
        <begin position="619"/>
        <end position="631"/>
    </location>
</feature>
<feature type="compositionally biased region" description="Polar residues" evidence="4">
    <location>
        <begin position="474"/>
        <end position="483"/>
    </location>
</feature>
<feature type="compositionally biased region" description="Polar residues" evidence="4">
    <location>
        <begin position="534"/>
        <end position="543"/>
    </location>
</feature>
<dbReference type="Gene3D" id="1.10.472.80">
    <property type="entry name" value="Ypt/Rab-GAP domain of gyp1p, domain 3"/>
    <property type="match status" value="1"/>
</dbReference>
<dbReference type="Proteomes" id="UP001152795">
    <property type="component" value="Unassembled WGS sequence"/>
</dbReference>
<dbReference type="InterPro" id="IPR050302">
    <property type="entry name" value="Rab_GAP_TBC_domain"/>
</dbReference>